<evidence type="ECO:0000256" key="8">
    <source>
        <dbReference type="PIRSR" id="PIRSR000103-1"/>
    </source>
</evidence>
<sequence length="316" mass="33013">MLSFARRGVGSCRGSRCFSTIGFIGLGNMGSGMAANLLKAQRNLVVFDKFKDSPGVKEAASKGARVAEDLEELCGSSEVIISMLPGTRDVVELYTATNGGILSLLEKSSFLIDCSTIDPIAAQHVIRKAQEQGHRMVDAPVSGGVPAAKAGTLTFMVGADTPEDLKAATEILSAMGNPKHCGGTGLGQAVKVSNNLILAASMLGVAEGFRLAKSLGVDPKVFAEIVNTSTGRCWSSDTYNPVPGVLDKDIPSNRSYSGGFMVDLMVKDLDLAKAAAEGCGAEVPVAAFARDVYASVGAKGHGRKDFSCVYEYFGKE</sequence>
<evidence type="ECO:0000256" key="1">
    <source>
        <dbReference type="ARBA" id="ARBA00005109"/>
    </source>
</evidence>
<dbReference type="RefSeq" id="XP_002765517.1">
    <property type="nucleotide sequence ID" value="XM_002765471.1"/>
</dbReference>
<dbReference type="InterPro" id="IPR008927">
    <property type="entry name" value="6-PGluconate_DH-like_C_sf"/>
</dbReference>
<dbReference type="GO" id="GO:0008442">
    <property type="term" value="F:3-hydroxyisobutyrate dehydrogenase activity"/>
    <property type="evidence" value="ECO:0007669"/>
    <property type="project" value="UniProtKB-EC"/>
</dbReference>
<dbReference type="UniPathway" id="UPA00362"/>
<dbReference type="InterPro" id="IPR015815">
    <property type="entry name" value="HIBADH-related"/>
</dbReference>
<feature type="active site" evidence="8">
    <location>
        <position position="191"/>
    </location>
</feature>
<proteinExistence type="inferred from homology"/>
<comment type="similarity">
    <text evidence="2">Belongs to the HIBADH-related family. 3-hydroxyisobutyrate dehydrogenase subfamily.</text>
</comment>
<name>C5LYJ6_PERM5</name>
<gene>
    <name evidence="12" type="ORF">Pmar_PMAR002053</name>
</gene>
<dbReference type="AlphaFoldDB" id="C5LYJ6"/>
<accession>C5LYJ6</accession>
<dbReference type="InterPro" id="IPR029154">
    <property type="entry name" value="HIBADH-like_NADP-bd"/>
</dbReference>
<dbReference type="InterPro" id="IPR006115">
    <property type="entry name" value="6PGDH_NADP-bd"/>
</dbReference>
<evidence type="ECO:0000256" key="5">
    <source>
        <dbReference type="ARBA" id="ARBA00023002"/>
    </source>
</evidence>
<dbReference type="OMA" id="NNMMLFI"/>
<dbReference type="GO" id="GO:0051287">
    <property type="term" value="F:NAD binding"/>
    <property type="evidence" value="ECO:0007669"/>
    <property type="project" value="InterPro"/>
</dbReference>
<dbReference type="FunFam" id="1.10.1040.10:FF:000006">
    <property type="entry name" value="3-hydroxyisobutyrate dehydrogenase"/>
    <property type="match status" value="1"/>
</dbReference>
<dbReference type="Gene3D" id="1.10.1040.10">
    <property type="entry name" value="N-(1-d-carboxylethyl)-l-norvaline Dehydrogenase, domain 2"/>
    <property type="match status" value="1"/>
</dbReference>
<evidence type="ECO:0000256" key="6">
    <source>
        <dbReference type="ARBA" id="ARBA00023027"/>
    </source>
</evidence>
<dbReference type="PANTHER" id="PTHR22981:SF7">
    <property type="entry name" value="3-HYDROXYISOBUTYRATE DEHYDROGENASE, MITOCHONDRIAL"/>
    <property type="match status" value="1"/>
</dbReference>
<dbReference type="OrthoDB" id="438525at2759"/>
<keyword evidence="5 9" id="KW-0560">Oxidoreductase</keyword>
<feature type="domain" description="3-hydroxyisobutyrate dehydrogenase-like NAD-binding" evidence="11">
    <location>
        <begin position="185"/>
        <end position="312"/>
    </location>
</feature>
<evidence type="ECO:0000256" key="7">
    <source>
        <dbReference type="ARBA" id="ARBA00049197"/>
    </source>
</evidence>
<protein>
    <recommendedName>
        <fullName evidence="3 9">3-hydroxyisobutyrate dehydrogenase</fullName>
        <shortName evidence="9">HIBADH</shortName>
        <ecNumber evidence="3 9">1.1.1.31</ecNumber>
    </recommendedName>
</protein>
<evidence type="ECO:0000256" key="3">
    <source>
        <dbReference type="ARBA" id="ARBA00012991"/>
    </source>
</evidence>
<dbReference type="SUPFAM" id="SSF51735">
    <property type="entry name" value="NAD(P)-binding Rossmann-fold domains"/>
    <property type="match status" value="1"/>
</dbReference>
<dbReference type="Proteomes" id="UP000007800">
    <property type="component" value="Unassembled WGS sequence"/>
</dbReference>
<dbReference type="InterPro" id="IPR002204">
    <property type="entry name" value="3-OH-isobutyrate_DH-rel_CS"/>
</dbReference>
<comment type="pathway">
    <text evidence="1 9">Amino-acid degradation; L-valine degradation.</text>
</comment>
<evidence type="ECO:0000313" key="12">
    <source>
        <dbReference type="EMBL" id="EEQ98234.1"/>
    </source>
</evidence>
<dbReference type="PROSITE" id="PS00895">
    <property type="entry name" value="3_HYDROXYISOBUT_DH"/>
    <property type="match status" value="1"/>
</dbReference>
<dbReference type="PANTHER" id="PTHR22981">
    <property type="entry name" value="3-HYDROXYISOBUTYRATE DEHYDROGENASE-RELATED"/>
    <property type="match status" value="1"/>
</dbReference>
<dbReference type="NCBIfam" id="TIGR01692">
    <property type="entry name" value="HIBADH"/>
    <property type="match status" value="1"/>
</dbReference>
<evidence type="ECO:0000313" key="13">
    <source>
        <dbReference type="Proteomes" id="UP000007800"/>
    </source>
</evidence>
<dbReference type="SUPFAM" id="SSF48179">
    <property type="entry name" value="6-phosphogluconate dehydrogenase C-terminal domain-like"/>
    <property type="match status" value="1"/>
</dbReference>
<dbReference type="InterPro" id="IPR013328">
    <property type="entry name" value="6PGD_dom2"/>
</dbReference>
<evidence type="ECO:0000256" key="4">
    <source>
        <dbReference type="ARBA" id="ARBA00022456"/>
    </source>
</evidence>
<dbReference type="InterPro" id="IPR011548">
    <property type="entry name" value="HIBADH"/>
</dbReference>
<keyword evidence="4 9" id="KW-0101">Branched-chain amino acid catabolism</keyword>
<dbReference type="GeneID" id="9040676"/>
<dbReference type="GO" id="GO:0050661">
    <property type="term" value="F:NADP binding"/>
    <property type="evidence" value="ECO:0007669"/>
    <property type="project" value="InterPro"/>
</dbReference>
<dbReference type="Pfam" id="PF14833">
    <property type="entry name" value="NAD_binding_11"/>
    <property type="match status" value="1"/>
</dbReference>
<comment type="catalytic activity">
    <reaction evidence="7 9">
        <text>3-hydroxy-2-methylpropanoate + NAD(+) = 2-methyl-3-oxopropanoate + NADH + H(+)</text>
        <dbReference type="Rhea" id="RHEA:17681"/>
        <dbReference type="ChEBI" id="CHEBI:11805"/>
        <dbReference type="ChEBI" id="CHEBI:15378"/>
        <dbReference type="ChEBI" id="CHEBI:57540"/>
        <dbReference type="ChEBI" id="CHEBI:57700"/>
        <dbReference type="ChEBI" id="CHEBI:57945"/>
        <dbReference type="EC" id="1.1.1.31"/>
    </reaction>
</comment>
<reference evidence="12 13" key="1">
    <citation type="submission" date="2008-07" db="EMBL/GenBank/DDBJ databases">
        <authorList>
            <person name="El-Sayed N."/>
            <person name="Caler E."/>
            <person name="Inman J."/>
            <person name="Amedeo P."/>
            <person name="Hass B."/>
            <person name="Wortman J."/>
        </authorList>
    </citation>
    <scope>NUCLEOTIDE SEQUENCE [LARGE SCALE GENOMIC DNA]</scope>
    <source>
        <strain evidence="13">ATCC 50983 / TXsc</strain>
    </source>
</reference>
<dbReference type="EC" id="1.1.1.31" evidence="3 9"/>
<dbReference type="InParanoid" id="C5LYJ6"/>
<organism evidence="13">
    <name type="scientific">Perkinsus marinus (strain ATCC 50983 / TXsc)</name>
    <dbReference type="NCBI Taxonomy" id="423536"/>
    <lineage>
        <taxon>Eukaryota</taxon>
        <taxon>Sar</taxon>
        <taxon>Alveolata</taxon>
        <taxon>Perkinsozoa</taxon>
        <taxon>Perkinsea</taxon>
        <taxon>Perkinsida</taxon>
        <taxon>Perkinsidae</taxon>
        <taxon>Perkinsus</taxon>
    </lineage>
</organism>
<dbReference type="PIRSF" id="PIRSF000103">
    <property type="entry name" value="HIBADH"/>
    <property type="match status" value="1"/>
</dbReference>
<dbReference type="Pfam" id="PF03446">
    <property type="entry name" value="NAD_binding_2"/>
    <property type="match status" value="1"/>
</dbReference>
<keyword evidence="13" id="KW-1185">Reference proteome</keyword>
<evidence type="ECO:0000259" key="10">
    <source>
        <dbReference type="Pfam" id="PF03446"/>
    </source>
</evidence>
<evidence type="ECO:0000256" key="9">
    <source>
        <dbReference type="RuleBase" id="RU910714"/>
    </source>
</evidence>
<evidence type="ECO:0000259" key="11">
    <source>
        <dbReference type="Pfam" id="PF14833"/>
    </source>
</evidence>
<dbReference type="InterPro" id="IPR036291">
    <property type="entry name" value="NAD(P)-bd_dom_sf"/>
</dbReference>
<dbReference type="Gene3D" id="3.40.50.720">
    <property type="entry name" value="NAD(P)-binding Rossmann-like Domain"/>
    <property type="match status" value="1"/>
</dbReference>
<dbReference type="GO" id="GO:0006574">
    <property type="term" value="P:L-valine catabolic process"/>
    <property type="evidence" value="ECO:0007669"/>
    <property type="project" value="UniProtKB-UniPathway"/>
</dbReference>
<dbReference type="EMBL" id="GG686808">
    <property type="protein sequence ID" value="EEQ98234.1"/>
    <property type="molecule type" value="Genomic_DNA"/>
</dbReference>
<keyword evidence="6 9" id="KW-0520">NAD</keyword>
<feature type="domain" description="6-phosphogluconate dehydrogenase NADP-binding" evidence="10">
    <location>
        <begin position="20"/>
        <end position="177"/>
    </location>
</feature>
<evidence type="ECO:0000256" key="2">
    <source>
        <dbReference type="ARBA" id="ARBA00006013"/>
    </source>
</evidence>